<sequence length="189" mass="20872">MLFSDYLRFIKSDLYRYCGKKGGFVTTYFSTPGFHYSFWMRTTRFLKEKGGFLLPLTVLCRLWLRRLQFKYGISLPYNTEIDRGLYIGHYGGIVINHQSVIGKNCNLNHNVTIGATYGGKLSGTPKIGDNVYIGPGSFIIGGIYIGHNVAVGANTVVTKSVPDNGVVAGPLGEVISYKGSGNYVINTDY</sequence>
<keyword evidence="3" id="KW-0677">Repeat</keyword>
<dbReference type="AlphaFoldDB" id="A0A1M5YRP8"/>
<comment type="similarity">
    <text evidence="1 5">Belongs to the transferase hexapeptide repeat family.</text>
</comment>
<dbReference type="PROSITE" id="PS00101">
    <property type="entry name" value="HEXAPEP_TRANSFERASES"/>
    <property type="match status" value="1"/>
</dbReference>
<dbReference type="Pfam" id="PF00132">
    <property type="entry name" value="Hexapep"/>
    <property type="match status" value="1"/>
</dbReference>
<comment type="catalytic activity">
    <reaction evidence="5">
        <text>L-serine + acetyl-CoA = O-acetyl-L-serine + CoA</text>
        <dbReference type="Rhea" id="RHEA:24560"/>
        <dbReference type="ChEBI" id="CHEBI:33384"/>
        <dbReference type="ChEBI" id="CHEBI:57287"/>
        <dbReference type="ChEBI" id="CHEBI:57288"/>
        <dbReference type="ChEBI" id="CHEBI:58340"/>
        <dbReference type="EC" id="2.3.1.30"/>
    </reaction>
</comment>
<evidence type="ECO:0000256" key="1">
    <source>
        <dbReference type="ARBA" id="ARBA00007274"/>
    </source>
</evidence>
<dbReference type="Proteomes" id="UP000184139">
    <property type="component" value="Unassembled WGS sequence"/>
</dbReference>
<keyword evidence="2 5" id="KW-0808">Transferase</keyword>
<dbReference type="EC" id="2.3.1.30" evidence="5"/>
<dbReference type="InterPro" id="IPR005881">
    <property type="entry name" value="Ser_O-AcTrfase"/>
</dbReference>
<dbReference type="InterPro" id="IPR001451">
    <property type="entry name" value="Hexapep"/>
</dbReference>
<keyword evidence="4 5" id="KW-0012">Acyltransferase</keyword>
<keyword evidence="7" id="KW-1185">Reference proteome</keyword>
<proteinExistence type="inferred from homology"/>
<dbReference type="EMBL" id="FQXS01000053">
    <property type="protein sequence ID" value="SHI14725.1"/>
    <property type="molecule type" value="Genomic_DNA"/>
</dbReference>
<dbReference type="PIRSF" id="PIRSF000441">
    <property type="entry name" value="CysE"/>
    <property type="match status" value="1"/>
</dbReference>
<dbReference type="InterPro" id="IPR018357">
    <property type="entry name" value="Hexapep_transf_CS"/>
</dbReference>
<evidence type="ECO:0000313" key="6">
    <source>
        <dbReference type="EMBL" id="SHI14725.1"/>
    </source>
</evidence>
<dbReference type="InterPro" id="IPR011004">
    <property type="entry name" value="Trimer_LpxA-like_sf"/>
</dbReference>
<evidence type="ECO:0000256" key="5">
    <source>
        <dbReference type="PIRNR" id="PIRNR000441"/>
    </source>
</evidence>
<evidence type="ECO:0000256" key="4">
    <source>
        <dbReference type="ARBA" id="ARBA00023315"/>
    </source>
</evidence>
<name>A0A1M5YRP8_9BACT</name>
<evidence type="ECO:0000256" key="3">
    <source>
        <dbReference type="ARBA" id="ARBA00022737"/>
    </source>
</evidence>
<accession>A0A1M5YRP8</accession>
<dbReference type="SUPFAM" id="SSF51161">
    <property type="entry name" value="Trimeric LpxA-like enzymes"/>
    <property type="match status" value="1"/>
</dbReference>
<dbReference type="CDD" id="cd03354">
    <property type="entry name" value="LbH_SAT"/>
    <property type="match status" value="1"/>
</dbReference>
<dbReference type="GO" id="GO:0009001">
    <property type="term" value="F:serine O-acetyltransferase activity"/>
    <property type="evidence" value="ECO:0007669"/>
    <property type="project" value="UniProtKB-EC"/>
</dbReference>
<dbReference type="STRING" id="1121409.SAMN02745124_04376"/>
<gene>
    <name evidence="6" type="ORF">SAMN02745124_04376</name>
</gene>
<reference evidence="6 7" key="1">
    <citation type="submission" date="2016-11" db="EMBL/GenBank/DDBJ databases">
        <authorList>
            <person name="Jaros S."/>
            <person name="Januszkiewicz K."/>
            <person name="Wedrychowicz H."/>
        </authorList>
    </citation>
    <scope>NUCLEOTIDE SEQUENCE [LARGE SCALE GENOMIC DNA]</scope>
    <source>
        <strain evidence="6 7">DSM 9705</strain>
    </source>
</reference>
<evidence type="ECO:0000313" key="7">
    <source>
        <dbReference type="Proteomes" id="UP000184139"/>
    </source>
</evidence>
<dbReference type="GO" id="GO:0006535">
    <property type="term" value="P:cysteine biosynthetic process from serine"/>
    <property type="evidence" value="ECO:0007669"/>
    <property type="project" value="InterPro"/>
</dbReference>
<evidence type="ECO:0000256" key="2">
    <source>
        <dbReference type="ARBA" id="ARBA00022679"/>
    </source>
</evidence>
<dbReference type="GO" id="GO:0005737">
    <property type="term" value="C:cytoplasm"/>
    <property type="evidence" value="ECO:0007669"/>
    <property type="project" value="InterPro"/>
</dbReference>
<organism evidence="6 7">
    <name type="scientific">Desulfofustis glycolicus DSM 9705</name>
    <dbReference type="NCBI Taxonomy" id="1121409"/>
    <lineage>
        <taxon>Bacteria</taxon>
        <taxon>Pseudomonadati</taxon>
        <taxon>Thermodesulfobacteriota</taxon>
        <taxon>Desulfobulbia</taxon>
        <taxon>Desulfobulbales</taxon>
        <taxon>Desulfocapsaceae</taxon>
        <taxon>Desulfofustis</taxon>
    </lineage>
</organism>
<dbReference type="PANTHER" id="PTHR42811">
    <property type="entry name" value="SERINE ACETYLTRANSFERASE"/>
    <property type="match status" value="1"/>
</dbReference>
<dbReference type="InterPro" id="IPR045304">
    <property type="entry name" value="LbH_SAT"/>
</dbReference>
<dbReference type="OrthoDB" id="9815592at2"/>
<dbReference type="Gene3D" id="2.160.10.10">
    <property type="entry name" value="Hexapeptide repeat proteins"/>
    <property type="match status" value="1"/>
</dbReference>
<protein>
    <recommendedName>
        <fullName evidence="5">Serine acetyltransferase</fullName>
        <ecNumber evidence="5">2.3.1.30</ecNumber>
    </recommendedName>
</protein>